<evidence type="ECO:0000259" key="3">
    <source>
        <dbReference type="Pfam" id="PF12000"/>
    </source>
</evidence>
<dbReference type="EC" id="2.4.-.-" evidence="4"/>
<evidence type="ECO:0000313" key="5">
    <source>
        <dbReference type="Proteomes" id="UP001165679"/>
    </source>
</evidence>
<dbReference type="GO" id="GO:0016757">
    <property type="term" value="F:glycosyltransferase activity"/>
    <property type="evidence" value="ECO:0007669"/>
    <property type="project" value="UniProtKB-KW"/>
</dbReference>
<dbReference type="Proteomes" id="UP001165679">
    <property type="component" value="Unassembled WGS sequence"/>
</dbReference>
<keyword evidence="5" id="KW-1185">Reference proteome</keyword>
<sequence length="412" mass="46571">MKYLFVHQNFPGQYLHIVRHLLADPANEVVFITEPNVNGLAGVRRVNYQLPRLNLETTPPAARDFSTASVRAEIVARMAGNLKTLGFTPDIIIGHHGWGELLELSDVWPGVPILGYFEFYYSPTGQDVGFDPEFPVAEGNHARIRAMNVVNLLALALQQHGQTPTRWQLTRYPDWAQKQIRLLPEGARLDQCKPDPKAHARPLAIKNFTIRPTDKLVTYVARNLEPYRGFHVMMRALPDLLRARPDVKVVMVGGDDVSYGARLANSTWRQHMEKELAGKYDTSRVLMPGQVSYDLYLRLLQRSDAHVYLTYPFVPSWSLREAMACGCAIVGADVEPVREFLTDGRTGLLTPCLDPKRLSRRILELLEDDRLGRRLRIGARKHAEAHLDMANHIAAYEATIRDLTGREVSRAA</sequence>
<keyword evidence="1 4" id="KW-0808">Transferase</keyword>
<dbReference type="GO" id="GO:0009103">
    <property type="term" value="P:lipopolysaccharide biosynthetic process"/>
    <property type="evidence" value="ECO:0007669"/>
    <property type="project" value="TreeGrafter"/>
</dbReference>
<accession>A0AA41YWD3</accession>
<dbReference type="Gene3D" id="3.40.50.2000">
    <property type="entry name" value="Glycogen Phosphorylase B"/>
    <property type="match status" value="2"/>
</dbReference>
<dbReference type="PANTHER" id="PTHR46401:SF2">
    <property type="entry name" value="GLYCOSYLTRANSFERASE WBBK-RELATED"/>
    <property type="match status" value="1"/>
</dbReference>
<dbReference type="InterPro" id="IPR022623">
    <property type="entry name" value="Glyco_trans_4"/>
</dbReference>
<dbReference type="InterPro" id="IPR001296">
    <property type="entry name" value="Glyco_trans_1"/>
</dbReference>
<reference evidence="4" key="1">
    <citation type="submission" date="2022-09" db="EMBL/GenBank/DDBJ databases">
        <title>Rhodovastum sp. nov. RN2-1 isolated from soil in Seongnam, South Korea.</title>
        <authorList>
            <person name="Le N.T."/>
        </authorList>
    </citation>
    <scope>NUCLEOTIDE SEQUENCE</scope>
    <source>
        <strain evidence="4">RN2-1</strain>
    </source>
</reference>
<dbReference type="SUPFAM" id="SSF53756">
    <property type="entry name" value="UDP-Glycosyltransferase/glycogen phosphorylase"/>
    <property type="match status" value="1"/>
</dbReference>
<organism evidence="4 5">
    <name type="scientific">Limobrevibacterium gyesilva</name>
    <dbReference type="NCBI Taxonomy" id="2991712"/>
    <lineage>
        <taxon>Bacteria</taxon>
        <taxon>Pseudomonadati</taxon>
        <taxon>Pseudomonadota</taxon>
        <taxon>Alphaproteobacteria</taxon>
        <taxon>Acetobacterales</taxon>
        <taxon>Acetobacteraceae</taxon>
        <taxon>Limobrevibacterium</taxon>
    </lineage>
</organism>
<dbReference type="Pfam" id="PF12000">
    <property type="entry name" value="Glyco_trans_4_3"/>
    <property type="match status" value="1"/>
</dbReference>
<dbReference type="Pfam" id="PF00534">
    <property type="entry name" value="Glycos_transf_1"/>
    <property type="match status" value="1"/>
</dbReference>
<reference evidence="4" key="2">
    <citation type="submission" date="2022-10" db="EMBL/GenBank/DDBJ databases">
        <authorList>
            <person name="Trinh H.N."/>
        </authorList>
    </citation>
    <scope>NUCLEOTIDE SEQUENCE</scope>
    <source>
        <strain evidence="4">RN2-1</strain>
    </source>
</reference>
<dbReference type="EMBL" id="JAPDNT010000042">
    <property type="protein sequence ID" value="MCW3477595.1"/>
    <property type="molecule type" value="Genomic_DNA"/>
</dbReference>
<protein>
    <submittedName>
        <fullName evidence="4">Glycosyltransferase</fullName>
        <ecNumber evidence="4">2.4.-.-</ecNumber>
    </submittedName>
</protein>
<feature type="domain" description="Glycosyl transferase family 4" evidence="3">
    <location>
        <begin position="27"/>
        <end position="190"/>
    </location>
</feature>
<evidence type="ECO:0000256" key="1">
    <source>
        <dbReference type="ARBA" id="ARBA00022679"/>
    </source>
</evidence>
<dbReference type="RefSeq" id="WP_264716549.1">
    <property type="nucleotide sequence ID" value="NZ_JAPDNT010000042.1"/>
</dbReference>
<evidence type="ECO:0000259" key="2">
    <source>
        <dbReference type="Pfam" id="PF00534"/>
    </source>
</evidence>
<gene>
    <name evidence="4" type="ORF">OL599_23835</name>
</gene>
<comment type="caution">
    <text evidence="4">The sequence shown here is derived from an EMBL/GenBank/DDBJ whole genome shotgun (WGS) entry which is preliminary data.</text>
</comment>
<proteinExistence type="predicted"/>
<evidence type="ECO:0000313" key="4">
    <source>
        <dbReference type="EMBL" id="MCW3477595.1"/>
    </source>
</evidence>
<keyword evidence="4" id="KW-0328">Glycosyltransferase</keyword>
<dbReference type="AlphaFoldDB" id="A0AA41YWD3"/>
<name>A0AA41YWD3_9PROT</name>
<dbReference type="PANTHER" id="PTHR46401">
    <property type="entry name" value="GLYCOSYLTRANSFERASE WBBK-RELATED"/>
    <property type="match status" value="1"/>
</dbReference>
<feature type="domain" description="Glycosyl transferase family 1" evidence="2">
    <location>
        <begin position="208"/>
        <end position="381"/>
    </location>
</feature>